<reference evidence="9 10" key="1">
    <citation type="submission" date="2015-12" db="EMBL/GenBank/DDBJ databases">
        <title>Genome sequence of the marine Rhodobacteraceae strain O3.65, Candidatus Tritonibacter horizontis.</title>
        <authorList>
            <person name="Poehlein A."/>
            <person name="Giebel H.A."/>
            <person name="Voget S."/>
            <person name="Brinkhoff T."/>
        </authorList>
    </citation>
    <scope>NUCLEOTIDE SEQUENCE [LARGE SCALE GENOMIC DNA]</scope>
    <source>
        <strain evidence="9 10">O3.65</strain>
    </source>
</reference>
<feature type="transmembrane region" description="Helical" evidence="7">
    <location>
        <begin position="334"/>
        <end position="353"/>
    </location>
</feature>
<name>A0A132BQZ7_9RHOB</name>
<dbReference type="NCBIfam" id="TIGR00786">
    <property type="entry name" value="dctM"/>
    <property type="match status" value="1"/>
</dbReference>
<feature type="transmembrane region" description="Helical" evidence="7">
    <location>
        <begin position="47"/>
        <end position="65"/>
    </location>
</feature>
<evidence type="ECO:0000256" key="1">
    <source>
        <dbReference type="ARBA" id="ARBA00004429"/>
    </source>
</evidence>
<gene>
    <name evidence="9" type="primary">siaT_28</name>
    <name evidence="9" type="ORF">TRIHO_43560</name>
</gene>
<feature type="transmembrane region" description="Helical" evidence="7">
    <location>
        <begin position="359"/>
        <end position="385"/>
    </location>
</feature>
<evidence type="ECO:0000313" key="9">
    <source>
        <dbReference type="EMBL" id="KUP90811.1"/>
    </source>
</evidence>
<proteinExistence type="inferred from homology"/>
<feature type="transmembrane region" description="Helical" evidence="7">
    <location>
        <begin position="397"/>
        <end position="421"/>
    </location>
</feature>
<keyword evidence="6 7" id="KW-0472">Membrane</keyword>
<evidence type="ECO:0000256" key="2">
    <source>
        <dbReference type="ARBA" id="ARBA00022475"/>
    </source>
</evidence>
<evidence type="ECO:0000256" key="6">
    <source>
        <dbReference type="ARBA" id="ARBA00023136"/>
    </source>
</evidence>
<feature type="transmembrane region" description="Helical" evidence="7">
    <location>
        <begin position="171"/>
        <end position="193"/>
    </location>
</feature>
<feature type="transmembrane region" description="Helical" evidence="7">
    <location>
        <begin position="77"/>
        <end position="95"/>
    </location>
</feature>
<dbReference type="Proteomes" id="UP000068382">
    <property type="component" value="Unassembled WGS sequence"/>
</dbReference>
<keyword evidence="5 7" id="KW-1133">Transmembrane helix</keyword>
<feature type="transmembrane region" description="Helical" evidence="7">
    <location>
        <begin position="272"/>
        <end position="293"/>
    </location>
</feature>
<keyword evidence="2" id="KW-1003">Cell membrane</keyword>
<dbReference type="PIRSF" id="PIRSF006066">
    <property type="entry name" value="HI0050"/>
    <property type="match status" value="1"/>
</dbReference>
<keyword evidence="4 7" id="KW-0812">Transmembrane</keyword>
<organism evidence="9 10">
    <name type="scientific">Tritonibacter horizontis</name>
    <dbReference type="NCBI Taxonomy" id="1768241"/>
    <lineage>
        <taxon>Bacteria</taxon>
        <taxon>Pseudomonadati</taxon>
        <taxon>Pseudomonadota</taxon>
        <taxon>Alphaproteobacteria</taxon>
        <taxon>Rhodobacterales</taxon>
        <taxon>Paracoccaceae</taxon>
        <taxon>Tritonibacter</taxon>
    </lineage>
</organism>
<keyword evidence="3 7" id="KW-0997">Cell inner membrane</keyword>
<dbReference type="PATRIC" id="fig|1768241.3.peg.4551"/>
<dbReference type="RefSeq" id="WP_068248725.1">
    <property type="nucleotide sequence ID" value="NZ_LPUY01000135.1"/>
</dbReference>
<evidence type="ECO:0000256" key="7">
    <source>
        <dbReference type="RuleBase" id="RU369079"/>
    </source>
</evidence>
<evidence type="ECO:0000256" key="5">
    <source>
        <dbReference type="ARBA" id="ARBA00022989"/>
    </source>
</evidence>
<dbReference type="EMBL" id="LPUY01000135">
    <property type="protein sequence ID" value="KUP90811.1"/>
    <property type="molecule type" value="Genomic_DNA"/>
</dbReference>
<comment type="subcellular location">
    <subcellularLocation>
        <location evidence="1 7">Cell inner membrane</location>
        <topology evidence="1 7">Multi-pass membrane protein</topology>
    </subcellularLocation>
</comment>
<comment type="subunit">
    <text evidence="7">The complex comprises the extracytoplasmic solute receptor protein and the two transmembrane proteins.</text>
</comment>
<feature type="transmembrane region" description="Helical" evidence="7">
    <location>
        <begin position="305"/>
        <end position="327"/>
    </location>
</feature>
<evidence type="ECO:0000313" key="10">
    <source>
        <dbReference type="Proteomes" id="UP000068382"/>
    </source>
</evidence>
<dbReference type="OrthoDB" id="9790209at2"/>
<dbReference type="PANTHER" id="PTHR33362:SF2">
    <property type="entry name" value="TRAP TRANSPORTER LARGE PERMEASE PROTEIN"/>
    <property type="match status" value="1"/>
</dbReference>
<evidence type="ECO:0000256" key="4">
    <source>
        <dbReference type="ARBA" id="ARBA00022692"/>
    </source>
</evidence>
<feature type="transmembrane region" description="Helical" evidence="7">
    <location>
        <begin position="242"/>
        <end position="260"/>
    </location>
</feature>
<dbReference type="Pfam" id="PF06808">
    <property type="entry name" value="DctM"/>
    <property type="match status" value="1"/>
</dbReference>
<feature type="transmembrane region" description="Helical" evidence="7">
    <location>
        <begin position="101"/>
        <end position="122"/>
    </location>
</feature>
<comment type="caution">
    <text evidence="9">The sequence shown here is derived from an EMBL/GenBank/DDBJ whole genome shotgun (WGS) entry which is preliminary data.</text>
</comment>
<dbReference type="InterPro" id="IPR004681">
    <property type="entry name" value="TRAP_DctM"/>
</dbReference>
<comment type="similarity">
    <text evidence="7">Belongs to the TRAP transporter large permease family.</text>
</comment>
<comment type="function">
    <text evidence="7">Part of the tripartite ATP-independent periplasmic (TRAP) transport system.</text>
</comment>
<feature type="transmembrane region" description="Helical" evidence="7">
    <location>
        <begin position="214"/>
        <end position="236"/>
    </location>
</feature>
<keyword evidence="7" id="KW-0813">Transport</keyword>
<sequence>MGLLLLLGVFAVGVVIGAPVAFAMGIAAAVTFWFEGFPTLITFQRATAGVSVFSLLAIPFFIFAGEIMLHGGIAKRLVNLASALVGHFKGGLAMVNIFSSMLFGGISGSAVADISALGSLLVPVMKERGYRPDFAVNVTVTSSIAGIVIPPSHNMIIFAVAAGGGISLSKLFLAGVIPGILMCVSLAIAAWILSVRHNYPAEPFPGWGVVGRAAMDAIPGFMTAVIIVGGTLSGVFTVTESGAFGAIYALLLTAFYYRSLTWKALMLSVTGAVRTTAMVMILIAFASSFAYLLALYQVPAKLSGLLGAISDNPIVILLMINVILLVLGMIMDMAALILICTPIFMPIAVGLGMDPTQFGIMMLINLGIGLCTPPVGTCLFVGCAVGRVKIEDAVRTIWPFYLAIFAALMLVTYVPAVSLWLPSVME</sequence>
<evidence type="ECO:0000256" key="3">
    <source>
        <dbReference type="ARBA" id="ARBA00022519"/>
    </source>
</evidence>
<protein>
    <recommendedName>
        <fullName evidence="7">TRAP transporter large permease protein</fullName>
    </recommendedName>
</protein>
<dbReference type="GO" id="GO:0005886">
    <property type="term" value="C:plasma membrane"/>
    <property type="evidence" value="ECO:0007669"/>
    <property type="project" value="UniProtKB-SubCell"/>
</dbReference>
<dbReference type="GO" id="GO:0022857">
    <property type="term" value="F:transmembrane transporter activity"/>
    <property type="evidence" value="ECO:0007669"/>
    <property type="project" value="UniProtKB-UniRule"/>
</dbReference>
<keyword evidence="10" id="KW-1185">Reference proteome</keyword>
<dbReference type="AlphaFoldDB" id="A0A132BQZ7"/>
<evidence type="ECO:0000259" key="8">
    <source>
        <dbReference type="Pfam" id="PF06808"/>
    </source>
</evidence>
<accession>A0A132BQZ7</accession>
<feature type="domain" description="TRAP C4-dicarboxylate transport system permease DctM subunit" evidence="8">
    <location>
        <begin position="7"/>
        <end position="416"/>
    </location>
</feature>
<dbReference type="InterPro" id="IPR010656">
    <property type="entry name" value="DctM"/>
</dbReference>
<dbReference type="PANTHER" id="PTHR33362">
    <property type="entry name" value="SIALIC ACID TRAP TRANSPORTER PERMEASE PROTEIN SIAT-RELATED"/>
    <property type="match status" value="1"/>
</dbReference>